<dbReference type="EMBL" id="HBUE01229943">
    <property type="protein sequence ID" value="CAG6544268.1"/>
    <property type="molecule type" value="Transcribed_RNA"/>
</dbReference>
<dbReference type="AlphaFoldDB" id="A0A8D8APA6"/>
<organism evidence="1">
    <name type="scientific">Culex pipiens</name>
    <name type="common">House mosquito</name>
    <dbReference type="NCBI Taxonomy" id="7175"/>
    <lineage>
        <taxon>Eukaryota</taxon>
        <taxon>Metazoa</taxon>
        <taxon>Ecdysozoa</taxon>
        <taxon>Arthropoda</taxon>
        <taxon>Hexapoda</taxon>
        <taxon>Insecta</taxon>
        <taxon>Pterygota</taxon>
        <taxon>Neoptera</taxon>
        <taxon>Endopterygota</taxon>
        <taxon>Diptera</taxon>
        <taxon>Nematocera</taxon>
        <taxon>Culicoidea</taxon>
        <taxon>Culicidae</taxon>
        <taxon>Culicinae</taxon>
        <taxon>Culicini</taxon>
        <taxon>Culex</taxon>
        <taxon>Culex</taxon>
    </lineage>
</organism>
<dbReference type="EMBL" id="HBUE01037136">
    <property type="protein sequence ID" value="CAG6459250.1"/>
    <property type="molecule type" value="Transcribed_RNA"/>
</dbReference>
<accession>A0A8D8APA6</accession>
<protein>
    <submittedName>
        <fullName evidence="1">(northern house mosquito) hypothetical protein</fullName>
    </submittedName>
</protein>
<name>A0A8D8APA6_CULPI</name>
<proteinExistence type="predicted"/>
<dbReference type="EMBL" id="HBUE01229938">
    <property type="protein sequence ID" value="CAG6544265.1"/>
    <property type="molecule type" value="Transcribed_RNA"/>
</dbReference>
<sequence>MKYTVFPYFTPPWCAVITPTLVGRALAITQPHSLSKVHRVRVEQKLLGRIKFFSIVTASSTFLFSIPTVSRLPLRKLGVIPTGCVAQLWLVLEKPGRFRGEEKVARFVDRSVAEHRTESEVSFACGKELKCKFR</sequence>
<dbReference type="EMBL" id="HBUE01336726">
    <property type="protein sequence ID" value="CAG6596402.1"/>
    <property type="molecule type" value="Transcribed_RNA"/>
</dbReference>
<reference evidence="1" key="1">
    <citation type="submission" date="2021-05" db="EMBL/GenBank/DDBJ databases">
        <authorList>
            <person name="Alioto T."/>
            <person name="Alioto T."/>
            <person name="Gomez Garrido J."/>
        </authorList>
    </citation>
    <scope>NUCLEOTIDE SEQUENCE</scope>
</reference>
<dbReference type="EMBL" id="HBUE01037133">
    <property type="protein sequence ID" value="CAG6459246.1"/>
    <property type="molecule type" value="Transcribed_RNA"/>
</dbReference>
<evidence type="ECO:0000313" key="1">
    <source>
        <dbReference type="EMBL" id="CAG6459250.1"/>
    </source>
</evidence>
<dbReference type="EMBL" id="HBUE01336721">
    <property type="protein sequence ID" value="CAG6596399.1"/>
    <property type="molecule type" value="Transcribed_RNA"/>
</dbReference>